<accession>A0ABD2YAJ3</accession>
<organism evidence="1 2">
    <name type="scientific">Cinchona calisaya</name>
    <dbReference type="NCBI Taxonomy" id="153742"/>
    <lineage>
        <taxon>Eukaryota</taxon>
        <taxon>Viridiplantae</taxon>
        <taxon>Streptophyta</taxon>
        <taxon>Embryophyta</taxon>
        <taxon>Tracheophyta</taxon>
        <taxon>Spermatophyta</taxon>
        <taxon>Magnoliopsida</taxon>
        <taxon>eudicotyledons</taxon>
        <taxon>Gunneridae</taxon>
        <taxon>Pentapetalae</taxon>
        <taxon>asterids</taxon>
        <taxon>lamiids</taxon>
        <taxon>Gentianales</taxon>
        <taxon>Rubiaceae</taxon>
        <taxon>Cinchonoideae</taxon>
        <taxon>Cinchoneae</taxon>
        <taxon>Cinchona</taxon>
    </lineage>
</organism>
<evidence type="ECO:0000313" key="1">
    <source>
        <dbReference type="EMBL" id="KAL3504023.1"/>
    </source>
</evidence>
<gene>
    <name evidence="1" type="ORF">ACH5RR_033864</name>
</gene>
<protein>
    <submittedName>
        <fullName evidence="1">Uncharacterized protein</fullName>
    </submittedName>
</protein>
<keyword evidence="2" id="KW-1185">Reference proteome</keyword>
<sequence length="98" mass="11040">MGPRLSSQSVLLVDDNGLLAIRKLLLQTSRRRYPCRLRAPTTASVCCCEAVALLHHPAPLLLAVGWWRAHQDLYRARSNQSYFPNTSPKVPGPQQYEL</sequence>
<reference evidence="1 2" key="1">
    <citation type="submission" date="2024-11" db="EMBL/GenBank/DDBJ databases">
        <title>A near-complete genome assembly of Cinchona calisaya.</title>
        <authorList>
            <person name="Lian D.C."/>
            <person name="Zhao X.W."/>
            <person name="Wei L."/>
        </authorList>
    </citation>
    <scope>NUCLEOTIDE SEQUENCE [LARGE SCALE GENOMIC DNA]</scope>
    <source>
        <tissue evidence="1">Nenye</tissue>
    </source>
</reference>
<dbReference type="AlphaFoldDB" id="A0ABD2YAJ3"/>
<dbReference type="EMBL" id="JBJUIK010000014">
    <property type="protein sequence ID" value="KAL3504023.1"/>
    <property type="molecule type" value="Genomic_DNA"/>
</dbReference>
<dbReference type="Proteomes" id="UP001630127">
    <property type="component" value="Unassembled WGS sequence"/>
</dbReference>
<evidence type="ECO:0000313" key="2">
    <source>
        <dbReference type="Proteomes" id="UP001630127"/>
    </source>
</evidence>
<proteinExistence type="predicted"/>
<name>A0ABD2YAJ3_9GENT</name>
<comment type="caution">
    <text evidence="1">The sequence shown here is derived from an EMBL/GenBank/DDBJ whole genome shotgun (WGS) entry which is preliminary data.</text>
</comment>